<dbReference type="PANTHER" id="PTHR47691:SF3">
    <property type="entry name" value="HTH-TYPE TRANSCRIPTIONAL REGULATOR RV0890C-RELATED"/>
    <property type="match status" value="1"/>
</dbReference>
<dbReference type="PANTHER" id="PTHR47691">
    <property type="entry name" value="REGULATOR-RELATED"/>
    <property type="match status" value="1"/>
</dbReference>
<keyword evidence="3" id="KW-1185">Reference proteome</keyword>
<dbReference type="EMBL" id="FRCS01000020">
    <property type="protein sequence ID" value="SHN47146.1"/>
    <property type="molecule type" value="Genomic_DNA"/>
</dbReference>
<organism evidence="2 3">
    <name type="scientific">Cryptosporangium aurantiacum</name>
    <dbReference type="NCBI Taxonomy" id="134849"/>
    <lineage>
        <taxon>Bacteria</taxon>
        <taxon>Bacillati</taxon>
        <taxon>Actinomycetota</taxon>
        <taxon>Actinomycetes</taxon>
        <taxon>Cryptosporangiales</taxon>
        <taxon>Cryptosporangiaceae</taxon>
        <taxon>Cryptosporangium</taxon>
    </lineage>
</organism>
<protein>
    <submittedName>
        <fullName evidence="2">Predicted ATPase</fullName>
    </submittedName>
</protein>
<dbReference type="Pfam" id="PF25872">
    <property type="entry name" value="HTH_77"/>
    <property type="match status" value="1"/>
</dbReference>
<dbReference type="Proteomes" id="UP000184440">
    <property type="component" value="Unassembled WGS sequence"/>
</dbReference>
<evidence type="ECO:0000259" key="1">
    <source>
        <dbReference type="SMART" id="SM01043"/>
    </source>
</evidence>
<dbReference type="GO" id="GO:0003677">
    <property type="term" value="F:DNA binding"/>
    <property type="evidence" value="ECO:0007669"/>
    <property type="project" value="InterPro"/>
</dbReference>
<evidence type="ECO:0000313" key="2">
    <source>
        <dbReference type="EMBL" id="SHN47146.1"/>
    </source>
</evidence>
<feature type="domain" description="Bacterial transcriptional activator" evidence="1">
    <location>
        <begin position="92"/>
        <end position="233"/>
    </location>
</feature>
<dbReference type="AlphaFoldDB" id="A0A1M7RM00"/>
<dbReference type="InterPro" id="IPR016032">
    <property type="entry name" value="Sig_transdc_resp-reg_C-effctor"/>
</dbReference>
<dbReference type="Gene3D" id="1.25.40.10">
    <property type="entry name" value="Tetratricopeptide repeat domain"/>
    <property type="match status" value="2"/>
</dbReference>
<dbReference type="InterPro" id="IPR011990">
    <property type="entry name" value="TPR-like_helical_dom_sf"/>
</dbReference>
<accession>A0A1M7RM00</accession>
<dbReference type="SUPFAM" id="SSF52540">
    <property type="entry name" value="P-loop containing nucleoside triphosphate hydrolases"/>
    <property type="match status" value="1"/>
</dbReference>
<dbReference type="RefSeq" id="WP_073264770.1">
    <property type="nucleotide sequence ID" value="NZ_FRCS01000020.1"/>
</dbReference>
<reference evidence="2 3" key="1">
    <citation type="submission" date="2016-11" db="EMBL/GenBank/DDBJ databases">
        <authorList>
            <person name="Jaros S."/>
            <person name="Januszkiewicz K."/>
            <person name="Wedrychowicz H."/>
        </authorList>
    </citation>
    <scope>NUCLEOTIDE SEQUENCE [LARGE SCALE GENOMIC DNA]</scope>
    <source>
        <strain evidence="2 3">DSM 46144</strain>
    </source>
</reference>
<dbReference type="STRING" id="134849.SAMN05443668_120102"/>
<dbReference type="GO" id="GO:0006355">
    <property type="term" value="P:regulation of DNA-templated transcription"/>
    <property type="evidence" value="ECO:0007669"/>
    <property type="project" value="InterPro"/>
</dbReference>
<dbReference type="SMART" id="SM01043">
    <property type="entry name" value="BTAD"/>
    <property type="match status" value="1"/>
</dbReference>
<dbReference type="InterPro" id="IPR005158">
    <property type="entry name" value="BTAD"/>
</dbReference>
<dbReference type="InterPro" id="IPR036388">
    <property type="entry name" value="WH-like_DNA-bd_sf"/>
</dbReference>
<proteinExistence type="predicted"/>
<dbReference type="Gene3D" id="1.10.10.10">
    <property type="entry name" value="Winged helix-like DNA-binding domain superfamily/Winged helix DNA-binding domain"/>
    <property type="match status" value="1"/>
</dbReference>
<dbReference type="Pfam" id="PF03704">
    <property type="entry name" value="BTAD"/>
    <property type="match status" value="1"/>
</dbReference>
<dbReference type="InterPro" id="IPR058852">
    <property type="entry name" value="HTH_77"/>
</dbReference>
<name>A0A1M7RM00_9ACTN</name>
<dbReference type="Gene3D" id="3.40.50.300">
    <property type="entry name" value="P-loop containing nucleotide triphosphate hydrolases"/>
    <property type="match status" value="1"/>
</dbReference>
<sequence length="1034" mass="108941">MTIDLALLSRVAWQGREVTAPRLRTLLAVLAADLRAGASTARLVDGLWPDEQPEHPAKALQVLVARARTVLGPDVLVNTPSGYRLALAPERVDASAVVLHATAADRHADAGDHAAALAAAEAGLALWDAAPDRHPAGHDPLDALRATGASTYRVLTRARALALARLGRTAEAAPMLAALAAELPRDEELLLEVLRTEPVPAALARYDAYRRALRDRLGINPGPALTRWHQQTLRGTVRRGIPLDPNPLVGRDVDRAAVRDLLRTSRVTSIVGPGGLGKTRLAQAVARDAEQPIVHLVALAGVADDADVLAEVASAVGRPGDTGDPVSRIVAALAPGPALLVLDNCEHVVAGAAALVGALVSRTAGLRVLTTTRTPLGLSSESVYSLPPLDLPTTVELFTQRARAARPGVDLPPEAVAALCRRLDGLPLAVELAAARVRALSVREIERRLDDRFALLRGGARDAPARHRTLHAVVDWSWNLLDEAGREALRTLSIFPGGFTADAAAHVLADGDALESLVEQSLLQVTEDRWGVRFRMLEAVRAFGAEQRNAEAAITVLLDWARAFGVTYAESLSAPQPFAAADRIGVELDNLTVALRHALAREDGATVAAVTAVLGVAWTIRFDYARLAALVGDTEALLSHYRPEPALVEALRTAAALSAAYSFLVGGRVVTRSLAVLRRLPPAPPTTLPRAVATLAAGVGSAVPNALDALSARDEPLLAGVANTVAGYLAERANQPDAALRAAERSLAAVERSPAARDGNALLRISAHTRIGELCLGLGDGARARHHLLAAVHLLESLGGSPDFAQARWGMALANLQVGDLEEAERWLGPAPEGGYLPEASVRTFHLAVRAEIQLAKGEAEAGLATWRNAVATLDAAEPGEFPVHGPWGLELRAALVAAHAAHDRLALVADTLDGLPEPLAALLDRPAPSSTMDAPVIGALLLALGTALLAGEPGPDARARAARLVALAERFRHVRSFVPTMRPECVALVTARVDDPAYREAVSRYAGLDPASLREAARAELDAYRANRARAPK</sequence>
<dbReference type="InterPro" id="IPR027417">
    <property type="entry name" value="P-loop_NTPase"/>
</dbReference>
<dbReference type="SUPFAM" id="SSF46894">
    <property type="entry name" value="C-terminal effector domain of the bipartite response regulators"/>
    <property type="match status" value="1"/>
</dbReference>
<evidence type="ECO:0000313" key="3">
    <source>
        <dbReference type="Proteomes" id="UP000184440"/>
    </source>
</evidence>
<dbReference type="OrthoDB" id="3194665at2"/>
<gene>
    <name evidence="2" type="ORF">SAMN05443668_120102</name>
</gene>
<dbReference type="SUPFAM" id="SSF48452">
    <property type="entry name" value="TPR-like"/>
    <property type="match status" value="2"/>
</dbReference>